<dbReference type="AlphaFoldDB" id="A0A0B0PEX4"/>
<reference evidence="2" key="1">
    <citation type="submission" date="2014-09" db="EMBL/GenBank/DDBJ databases">
        <authorList>
            <person name="Mudge J."/>
            <person name="Ramaraj T."/>
            <person name="Lindquist I.E."/>
            <person name="Bharti A.K."/>
            <person name="Sundararajan A."/>
            <person name="Cameron C.T."/>
            <person name="Woodward J.E."/>
            <person name="May G.D."/>
            <person name="Brubaker C."/>
            <person name="Broadhvest J."/>
            <person name="Wilkins T.A."/>
        </authorList>
    </citation>
    <scope>NUCLEOTIDE SEQUENCE</scope>
    <source>
        <strain evidence="2">cv. AKA8401</strain>
    </source>
</reference>
<evidence type="ECO:0000313" key="1">
    <source>
        <dbReference type="EMBL" id="KHG23482.1"/>
    </source>
</evidence>
<sequence>MDIEQILVVSYELGDRYRSHPHYRQFSIVEASSDSGIVGVCHHTIDHLVSTFGALYIWYMACIG</sequence>
<dbReference type="EMBL" id="KN425238">
    <property type="protein sequence ID" value="KHG23482.1"/>
    <property type="molecule type" value="Genomic_DNA"/>
</dbReference>
<dbReference type="Proteomes" id="UP000032142">
    <property type="component" value="Unassembled WGS sequence"/>
</dbReference>
<organism evidence="1 2">
    <name type="scientific">Gossypium arboreum</name>
    <name type="common">Tree cotton</name>
    <name type="synonym">Gossypium nanking</name>
    <dbReference type="NCBI Taxonomy" id="29729"/>
    <lineage>
        <taxon>Eukaryota</taxon>
        <taxon>Viridiplantae</taxon>
        <taxon>Streptophyta</taxon>
        <taxon>Embryophyta</taxon>
        <taxon>Tracheophyta</taxon>
        <taxon>Spermatophyta</taxon>
        <taxon>Magnoliopsida</taxon>
        <taxon>eudicotyledons</taxon>
        <taxon>Gunneridae</taxon>
        <taxon>Pentapetalae</taxon>
        <taxon>rosids</taxon>
        <taxon>malvids</taxon>
        <taxon>Malvales</taxon>
        <taxon>Malvaceae</taxon>
        <taxon>Malvoideae</taxon>
        <taxon>Gossypium</taxon>
    </lineage>
</organism>
<name>A0A0B0PEX4_GOSAR</name>
<accession>A0A0B0PEX4</accession>
<gene>
    <name evidence="1" type="ORF">F383_03370</name>
</gene>
<evidence type="ECO:0000313" key="2">
    <source>
        <dbReference type="Proteomes" id="UP000032142"/>
    </source>
</evidence>
<keyword evidence="2" id="KW-1185">Reference proteome</keyword>
<proteinExistence type="predicted"/>
<protein>
    <submittedName>
        <fullName evidence="1">Protein AmpG</fullName>
    </submittedName>
</protein>